<dbReference type="RefSeq" id="WP_179825445.1">
    <property type="nucleotide sequence ID" value="NZ_JACCFS010000001.1"/>
</dbReference>
<dbReference type="EMBL" id="JACCFS010000001">
    <property type="protein sequence ID" value="NYJ35929.1"/>
    <property type="molecule type" value="Genomic_DNA"/>
</dbReference>
<dbReference type="AlphaFoldDB" id="A0A7Z0JBZ3"/>
<evidence type="ECO:0000313" key="1">
    <source>
        <dbReference type="EMBL" id="NYJ35929.1"/>
    </source>
</evidence>
<organism evidence="1 2">
    <name type="scientific">Nocardiopsis aegyptia</name>
    <dbReference type="NCBI Taxonomy" id="220378"/>
    <lineage>
        <taxon>Bacteria</taxon>
        <taxon>Bacillati</taxon>
        <taxon>Actinomycetota</taxon>
        <taxon>Actinomycetes</taxon>
        <taxon>Streptosporangiales</taxon>
        <taxon>Nocardiopsidaceae</taxon>
        <taxon>Nocardiopsis</taxon>
    </lineage>
</organism>
<proteinExistence type="predicted"/>
<comment type="caution">
    <text evidence="1">The sequence shown here is derived from an EMBL/GenBank/DDBJ whole genome shotgun (WGS) entry which is preliminary data.</text>
</comment>
<accession>A0A7Z0JBZ3</accession>
<gene>
    <name evidence="1" type="ORF">HNR10_003810</name>
</gene>
<evidence type="ECO:0000313" key="2">
    <source>
        <dbReference type="Proteomes" id="UP000572051"/>
    </source>
</evidence>
<dbReference type="Proteomes" id="UP000572051">
    <property type="component" value="Unassembled WGS sequence"/>
</dbReference>
<reference evidence="1 2" key="1">
    <citation type="submission" date="2020-07" db="EMBL/GenBank/DDBJ databases">
        <title>Sequencing the genomes of 1000 actinobacteria strains.</title>
        <authorList>
            <person name="Klenk H.-P."/>
        </authorList>
    </citation>
    <scope>NUCLEOTIDE SEQUENCE [LARGE SCALE GENOMIC DNA]</scope>
    <source>
        <strain evidence="1 2">DSM 44442</strain>
    </source>
</reference>
<protein>
    <submittedName>
        <fullName evidence="1">Uncharacterized protein</fullName>
    </submittedName>
</protein>
<keyword evidence="2" id="KW-1185">Reference proteome</keyword>
<sequence>MDRELVTDSEEVLRIFTKSRAGKRVFDAWRRRKPHVTERVMEHRTSAVYKLASSEIRSLTSEHALGRLRPSEGYQVESIRDWRPDFAFSHIFHFHLEERGRMYSFQEFREWSRLDRFRPMLHTPAWEEVKKAIGVGYSEQQAKDSVRWRIGLAYYSFVREMYVVARLRELGLDACFHPLADALFRTDTWIGTTSVSLYIKNQKFRDGQTGRKPPAEKLLGGEESGLKFIELGIPTQRLWGEVHFPDEAAVDACAKRLHQLSTQLWKAPGSL</sequence>
<name>A0A7Z0JBZ3_9ACTN</name>